<accession>U5N811</accession>
<dbReference type="AlphaFoldDB" id="U5N811"/>
<reference evidence="1 2" key="1">
    <citation type="journal article" date="2013" name="Genome Biol.">
        <title>Genomic analysis reveals key aspects of prokaryotic symbiosis in the phototrophic consortium "Chlorochromatium aggregatum".</title>
        <authorList>
            <person name="Liu Z."/>
            <person name="Muller J."/>
            <person name="Li T."/>
            <person name="Alvey R.M."/>
            <person name="Vogl K."/>
            <person name="Frigaard N.U."/>
            <person name="Rockwell N.C."/>
            <person name="Boyd E.S."/>
            <person name="Tomsho L.P."/>
            <person name="Schuster S.C."/>
            <person name="Henke P."/>
            <person name="Rohde M."/>
            <person name="Overmann J."/>
            <person name="Bryant D.A."/>
        </authorList>
    </citation>
    <scope>NUCLEOTIDE SEQUENCE [LARGE SCALE GENOMIC DNA]</scope>
    <source>
        <strain evidence="1">CR</strain>
    </source>
</reference>
<evidence type="ECO:0000313" key="1">
    <source>
        <dbReference type="EMBL" id="AGX87532.1"/>
    </source>
</evidence>
<name>U5N811_9BURK</name>
<dbReference type="Proteomes" id="UP000017184">
    <property type="component" value="Chromosome"/>
</dbReference>
<dbReference type="EMBL" id="CP004885">
    <property type="protein sequence ID" value="AGX87532.1"/>
    <property type="molecule type" value="Genomic_DNA"/>
</dbReference>
<proteinExistence type="predicted"/>
<keyword evidence="2" id="KW-1185">Reference proteome</keyword>
<gene>
    <name evidence="1" type="ORF">Cenrod_1446</name>
</gene>
<evidence type="ECO:0000313" key="2">
    <source>
        <dbReference type="Proteomes" id="UP000017184"/>
    </source>
</evidence>
<organism evidence="1 2">
    <name type="scientific">Candidatus Symbiobacter mobilis CR</name>
    <dbReference type="NCBI Taxonomy" id="946483"/>
    <lineage>
        <taxon>Bacteria</taxon>
        <taxon>Pseudomonadati</taxon>
        <taxon>Pseudomonadota</taxon>
        <taxon>Betaproteobacteria</taxon>
        <taxon>Burkholderiales</taxon>
        <taxon>Comamonadaceae</taxon>
    </lineage>
</organism>
<dbReference type="HOGENOM" id="CLU_2367669_0_0_4"/>
<dbReference type="KEGG" id="cbx:Cenrod_1446"/>
<sequence>MVTRYALTQGLVTAKHQQTGCRQPFGAALSIAPPTAKLGQQTQIVLEPIPVGAAPSHCTRRRCSESSCTVSTFRFLRSGATHTASARLPTGIGSY</sequence>
<protein>
    <submittedName>
        <fullName evidence="1">Uncharacterized protein</fullName>
    </submittedName>
</protein>